<dbReference type="GO" id="GO:0016740">
    <property type="term" value="F:transferase activity"/>
    <property type="evidence" value="ECO:0007669"/>
    <property type="project" value="UniProtKB-KW"/>
</dbReference>
<dbReference type="SUPFAM" id="SSF51658">
    <property type="entry name" value="Xylose isomerase-like"/>
    <property type="match status" value="1"/>
</dbReference>
<dbReference type="Gene3D" id="3.20.20.150">
    <property type="entry name" value="Divalent-metal-dependent TIM barrel enzymes"/>
    <property type="match status" value="1"/>
</dbReference>
<keyword evidence="1" id="KW-0808">Transferase</keyword>
<organism evidence="6 7">
    <name type="scientific">Vannielia litorea</name>
    <dbReference type="NCBI Taxonomy" id="1217970"/>
    <lineage>
        <taxon>Bacteria</taxon>
        <taxon>Pseudomonadati</taxon>
        <taxon>Pseudomonadota</taxon>
        <taxon>Alphaproteobacteria</taxon>
        <taxon>Rhodobacterales</taxon>
        <taxon>Paracoccaceae</taxon>
        <taxon>Vannielia</taxon>
    </lineage>
</organism>
<evidence type="ECO:0000313" key="6">
    <source>
        <dbReference type="EMBL" id="SIN99273.1"/>
    </source>
</evidence>
<evidence type="ECO:0000259" key="5">
    <source>
        <dbReference type="Pfam" id="PF02775"/>
    </source>
</evidence>
<evidence type="ECO:0000313" key="7">
    <source>
        <dbReference type="Proteomes" id="UP000184932"/>
    </source>
</evidence>
<dbReference type="Proteomes" id="UP000184932">
    <property type="component" value="Unassembled WGS sequence"/>
</dbReference>
<dbReference type="GO" id="GO:0030976">
    <property type="term" value="F:thiamine pyrophosphate binding"/>
    <property type="evidence" value="ECO:0007669"/>
    <property type="project" value="InterPro"/>
</dbReference>
<feature type="compositionally biased region" description="Basic and acidic residues" evidence="3">
    <location>
        <begin position="167"/>
        <end position="178"/>
    </location>
</feature>
<evidence type="ECO:0000256" key="2">
    <source>
        <dbReference type="ARBA" id="ARBA00023052"/>
    </source>
</evidence>
<proteinExistence type="predicted"/>
<dbReference type="NCBIfam" id="TIGR04379">
    <property type="entry name" value="myo_inos_iolE"/>
    <property type="match status" value="1"/>
</dbReference>
<keyword evidence="2" id="KW-0786">Thiamine pyrophosphate</keyword>
<dbReference type="STRING" id="1217970.SAMN05444002_1993"/>
<dbReference type="InterPro" id="IPR029061">
    <property type="entry name" value="THDP-binding"/>
</dbReference>
<feature type="domain" description="Xylose isomerase-like TIM barrel" evidence="4">
    <location>
        <begin position="211"/>
        <end position="452"/>
    </location>
</feature>
<dbReference type="GO" id="GO:0000287">
    <property type="term" value="F:magnesium ion binding"/>
    <property type="evidence" value="ECO:0007669"/>
    <property type="project" value="InterPro"/>
</dbReference>
<dbReference type="PROSITE" id="PS00187">
    <property type="entry name" value="TPP_ENZYMES"/>
    <property type="match status" value="1"/>
</dbReference>
<dbReference type="Pfam" id="PF02775">
    <property type="entry name" value="TPP_enzyme_C"/>
    <property type="match status" value="1"/>
</dbReference>
<dbReference type="PANTHER" id="PTHR12110:SF41">
    <property type="entry name" value="INOSOSE DEHYDRATASE"/>
    <property type="match status" value="1"/>
</dbReference>
<keyword evidence="7" id="KW-1185">Reference proteome</keyword>
<dbReference type="GO" id="GO:0044281">
    <property type="term" value="P:small molecule metabolic process"/>
    <property type="evidence" value="ECO:0007669"/>
    <property type="project" value="UniProtKB-ARBA"/>
</dbReference>
<dbReference type="EMBL" id="FSRL01000001">
    <property type="protein sequence ID" value="SIN99273.1"/>
    <property type="molecule type" value="Genomic_DNA"/>
</dbReference>
<dbReference type="PANTHER" id="PTHR12110">
    <property type="entry name" value="HYDROXYPYRUVATE ISOMERASE"/>
    <property type="match status" value="1"/>
</dbReference>
<dbReference type="Pfam" id="PF01261">
    <property type="entry name" value="AP_endonuc_2"/>
    <property type="match status" value="1"/>
</dbReference>
<sequence length="481" mass="53087">MPGELHKLWKAPRPGAYHMEYGFFCMGYEIAGALGIKMAEPERDVICMVGDGAYMMANSEMATAAMMRVPFTVVLTDNRGFGCINRLQMSTGGAEFNNLLEHTIHGQPSRIDFAAHAAAMGAEAVKVSGIEELEAALARRERRRPLVGCGGARNLHPRRGQRGSQGLRDRPRIPDRRINPMPVRIGISPIAWQNDDLPDLTAAYTMEQALRESRAIGYTGVERGQRMPHDTPGLRRALEANDIALCGGWCSGNLLVNDLEDEKRAVAAQVEQFVALGAPCIVYAEFSNTVQGQSGTPVSRRPRLSRDEIHAYAARLGELARWMAGQGMQLAYHHHMGSIIENEDEVNWLMEASPREVHLLYDTGHLRFGGADELAVLDRWPDRVLHVHYKDVRPKIVDQIRASDCSFLDAVIAGAFTVPGDPEGCIDFATITRKLVAMNYAGWIVVEAEQDPAKAPPYECSRLGYETITAACRNAGLDIIR</sequence>
<feature type="region of interest" description="Disordered" evidence="3">
    <location>
        <begin position="148"/>
        <end position="179"/>
    </location>
</feature>
<protein>
    <submittedName>
        <fullName evidence="6">Myo-inosose-2 dehydratase</fullName>
    </submittedName>
</protein>
<feature type="domain" description="Thiamine pyrophosphate enzyme TPP-binding" evidence="5">
    <location>
        <begin position="5"/>
        <end position="139"/>
    </location>
</feature>
<dbReference type="InterPro" id="IPR011766">
    <property type="entry name" value="TPP_enzyme_TPP-bd"/>
</dbReference>
<evidence type="ECO:0000259" key="4">
    <source>
        <dbReference type="Pfam" id="PF01261"/>
    </source>
</evidence>
<dbReference type="InterPro" id="IPR050312">
    <property type="entry name" value="IolE/XylAMocC-like"/>
</dbReference>
<reference evidence="7" key="1">
    <citation type="submission" date="2016-11" db="EMBL/GenBank/DDBJ databases">
        <authorList>
            <person name="Varghese N."/>
            <person name="Submissions S."/>
        </authorList>
    </citation>
    <scope>NUCLEOTIDE SEQUENCE [LARGE SCALE GENOMIC DNA]</scope>
    <source>
        <strain evidence="7">DSM 29440</strain>
    </source>
</reference>
<dbReference type="Gene3D" id="3.40.50.970">
    <property type="match status" value="1"/>
</dbReference>
<dbReference type="InterPro" id="IPR013022">
    <property type="entry name" value="Xyl_isomerase-like_TIM-brl"/>
</dbReference>
<evidence type="ECO:0000256" key="1">
    <source>
        <dbReference type="ARBA" id="ARBA00022679"/>
    </source>
</evidence>
<gene>
    <name evidence="6" type="ORF">SAMN05444002_1993</name>
</gene>
<dbReference type="SUPFAM" id="SSF52518">
    <property type="entry name" value="Thiamin diphosphate-binding fold (THDP-binding)"/>
    <property type="match status" value="1"/>
</dbReference>
<dbReference type="InterPro" id="IPR000399">
    <property type="entry name" value="TPP-bd_CS"/>
</dbReference>
<dbReference type="InterPro" id="IPR036237">
    <property type="entry name" value="Xyl_isomerase-like_sf"/>
</dbReference>
<accession>A0A1N6FVJ4</accession>
<name>A0A1N6FVJ4_9RHOB</name>
<dbReference type="AlphaFoldDB" id="A0A1N6FVJ4"/>
<dbReference type="InterPro" id="IPR030823">
    <property type="entry name" value="IolE/MocC"/>
</dbReference>
<evidence type="ECO:0000256" key="3">
    <source>
        <dbReference type="SAM" id="MobiDB-lite"/>
    </source>
</evidence>